<evidence type="ECO:0000256" key="10">
    <source>
        <dbReference type="ARBA" id="ARBA00022840"/>
    </source>
</evidence>
<evidence type="ECO:0000313" key="17">
    <source>
        <dbReference type="EMBL" id="MSS43029.1"/>
    </source>
</evidence>
<dbReference type="InterPro" id="IPR036890">
    <property type="entry name" value="HATPase_C_sf"/>
</dbReference>
<keyword evidence="8" id="KW-0547">Nucleotide-binding</keyword>
<evidence type="ECO:0000256" key="8">
    <source>
        <dbReference type="ARBA" id="ARBA00022741"/>
    </source>
</evidence>
<evidence type="ECO:0000256" key="15">
    <source>
        <dbReference type="SAM" id="Phobius"/>
    </source>
</evidence>
<keyword evidence="5" id="KW-0597">Phosphoprotein</keyword>
<evidence type="ECO:0000256" key="11">
    <source>
        <dbReference type="ARBA" id="ARBA00022989"/>
    </source>
</evidence>
<evidence type="ECO:0000256" key="7">
    <source>
        <dbReference type="ARBA" id="ARBA00022692"/>
    </source>
</evidence>
<dbReference type="PROSITE" id="PS50109">
    <property type="entry name" value="HIS_KIN"/>
    <property type="match status" value="1"/>
</dbReference>
<reference evidence="17 18" key="1">
    <citation type="submission" date="2019-08" db="EMBL/GenBank/DDBJ databases">
        <title>In-depth cultivation of the pig gut microbiome towards novel bacterial diversity and tailored functional studies.</title>
        <authorList>
            <person name="Wylensek D."/>
            <person name="Hitch T.C.A."/>
            <person name="Clavel T."/>
        </authorList>
    </citation>
    <scope>NUCLEOTIDE SEQUENCE [LARGE SCALE GENOMIC DNA]</scope>
    <source>
        <strain evidence="17 18">Med78-601-WT-4W-RMD-3</strain>
    </source>
</reference>
<dbReference type="EMBL" id="VULR01000005">
    <property type="protein sequence ID" value="MSS43029.1"/>
    <property type="molecule type" value="Genomic_DNA"/>
</dbReference>
<feature type="domain" description="Histidine kinase" evidence="16">
    <location>
        <begin position="130"/>
        <end position="289"/>
    </location>
</feature>
<evidence type="ECO:0000256" key="2">
    <source>
        <dbReference type="ARBA" id="ARBA00004651"/>
    </source>
</evidence>
<feature type="transmembrane region" description="Helical" evidence="15">
    <location>
        <begin position="39"/>
        <end position="59"/>
    </location>
</feature>
<evidence type="ECO:0000256" key="4">
    <source>
        <dbReference type="ARBA" id="ARBA00022475"/>
    </source>
</evidence>
<comment type="catalytic activity">
    <reaction evidence="1">
        <text>ATP + protein L-histidine = ADP + protein N-phospho-L-histidine.</text>
        <dbReference type="EC" id="2.7.13.3"/>
    </reaction>
</comment>
<dbReference type="EC" id="2.7.13.3" evidence="3"/>
<dbReference type="RefSeq" id="WP_154483711.1">
    <property type="nucleotide sequence ID" value="NZ_VULR01000005.1"/>
</dbReference>
<dbReference type="SUPFAM" id="SSF55874">
    <property type="entry name" value="ATPase domain of HSP90 chaperone/DNA topoisomerase II/histidine kinase"/>
    <property type="match status" value="1"/>
</dbReference>
<evidence type="ECO:0000256" key="5">
    <source>
        <dbReference type="ARBA" id="ARBA00022553"/>
    </source>
</evidence>
<dbReference type="SUPFAM" id="SSF47384">
    <property type="entry name" value="Homodimeric domain of signal transducing histidine kinase"/>
    <property type="match status" value="1"/>
</dbReference>
<dbReference type="PANTHER" id="PTHR45528:SF1">
    <property type="entry name" value="SENSOR HISTIDINE KINASE CPXA"/>
    <property type="match status" value="1"/>
</dbReference>
<keyword evidence="7 15" id="KW-0812">Transmembrane</keyword>
<keyword evidence="4" id="KW-1003">Cell membrane</keyword>
<dbReference type="PANTHER" id="PTHR45528">
    <property type="entry name" value="SENSOR HISTIDINE KINASE CPXA"/>
    <property type="match status" value="1"/>
</dbReference>
<evidence type="ECO:0000256" key="3">
    <source>
        <dbReference type="ARBA" id="ARBA00012438"/>
    </source>
</evidence>
<dbReference type="Gene3D" id="3.30.565.10">
    <property type="entry name" value="Histidine kinase-like ATPase, C-terminal domain"/>
    <property type="match status" value="1"/>
</dbReference>
<dbReference type="InterPro" id="IPR003661">
    <property type="entry name" value="HisK_dim/P_dom"/>
</dbReference>
<proteinExistence type="predicted"/>
<evidence type="ECO:0000259" key="16">
    <source>
        <dbReference type="PROSITE" id="PS50109"/>
    </source>
</evidence>
<protein>
    <recommendedName>
        <fullName evidence="3">histidine kinase</fullName>
        <ecNumber evidence="3">2.7.13.3</ecNumber>
    </recommendedName>
</protein>
<dbReference type="OrthoDB" id="9773956at2"/>
<organism evidence="17 18">
    <name type="scientific">Anaerosalibacter bizertensis</name>
    <dbReference type="NCBI Taxonomy" id="932217"/>
    <lineage>
        <taxon>Bacteria</taxon>
        <taxon>Bacillati</taxon>
        <taxon>Bacillota</taxon>
        <taxon>Tissierellia</taxon>
        <taxon>Tissierellales</taxon>
        <taxon>Sporanaerobacteraceae</taxon>
        <taxon>Anaerosalibacter</taxon>
    </lineage>
</organism>
<accession>A0A844FGC6</accession>
<evidence type="ECO:0000256" key="13">
    <source>
        <dbReference type="ARBA" id="ARBA00023136"/>
    </source>
</evidence>
<evidence type="ECO:0000256" key="9">
    <source>
        <dbReference type="ARBA" id="ARBA00022777"/>
    </source>
</evidence>
<evidence type="ECO:0000256" key="6">
    <source>
        <dbReference type="ARBA" id="ARBA00022679"/>
    </source>
</evidence>
<dbReference type="Gene3D" id="1.10.287.130">
    <property type="match status" value="1"/>
</dbReference>
<dbReference type="AlphaFoldDB" id="A0A844FGC6"/>
<keyword evidence="10" id="KW-0067">ATP-binding</keyword>
<gene>
    <name evidence="17" type="ORF">FYJ27_04680</name>
</gene>
<name>A0A844FGC6_9FIRM</name>
<sequence length="289" mass="34310">MDRYFYSTISNILDTKGFNSEITLKSLGYYNESIFVHKIYGILLILIISIIIYGIYILFNRKKDKELKFKIKELEEYLIRINSGDYSIQIKEDDEYSILRDELYKIIVNLKSLEEESKRQKSNLKKDLANIAHQLKTPITSIGFMAELIKTDKENTDIYLEKLYLELDRLKNFTEVLLKLSKVNSNTIDYRYEKLSVREIIEDIVNSLNRDRNVRVEYTGEDFTVLGDEVWLYEGFLNIIKNSLEHTLDKIKIEFISNPIYREIRIKDNGKGLEEEVLKCLNYLRYLDQ</sequence>
<dbReference type="SMART" id="SM00388">
    <property type="entry name" value="HisKA"/>
    <property type="match status" value="1"/>
</dbReference>
<evidence type="ECO:0000313" key="18">
    <source>
        <dbReference type="Proteomes" id="UP000462760"/>
    </source>
</evidence>
<keyword evidence="12" id="KW-0902">Two-component regulatory system</keyword>
<evidence type="ECO:0000256" key="1">
    <source>
        <dbReference type="ARBA" id="ARBA00000085"/>
    </source>
</evidence>
<dbReference type="InterPro" id="IPR005467">
    <property type="entry name" value="His_kinase_dom"/>
</dbReference>
<dbReference type="InterPro" id="IPR050398">
    <property type="entry name" value="HssS/ArlS-like"/>
</dbReference>
<keyword evidence="13 15" id="KW-0472">Membrane</keyword>
<dbReference type="Pfam" id="PF00512">
    <property type="entry name" value="HisKA"/>
    <property type="match status" value="1"/>
</dbReference>
<keyword evidence="6" id="KW-0808">Transferase</keyword>
<dbReference type="GO" id="GO:0000155">
    <property type="term" value="F:phosphorelay sensor kinase activity"/>
    <property type="evidence" value="ECO:0007669"/>
    <property type="project" value="InterPro"/>
</dbReference>
<evidence type="ECO:0000256" key="12">
    <source>
        <dbReference type="ARBA" id="ARBA00023012"/>
    </source>
</evidence>
<comment type="caution">
    <text evidence="17">The sequence shown here is derived from an EMBL/GenBank/DDBJ whole genome shotgun (WGS) entry which is preliminary data.</text>
</comment>
<dbReference type="InterPro" id="IPR036097">
    <property type="entry name" value="HisK_dim/P_sf"/>
</dbReference>
<feature type="coiled-coil region" evidence="14">
    <location>
        <begin position="107"/>
        <end position="134"/>
    </location>
</feature>
<keyword evidence="14" id="KW-0175">Coiled coil</keyword>
<comment type="subcellular location">
    <subcellularLocation>
        <location evidence="2">Cell membrane</location>
        <topology evidence="2">Multi-pass membrane protein</topology>
    </subcellularLocation>
</comment>
<dbReference type="GO" id="GO:0005524">
    <property type="term" value="F:ATP binding"/>
    <property type="evidence" value="ECO:0007669"/>
    <property type="project" value="UniProtKB-KW"/>
</dbReference>
<dbReference type="GO" id="GO:0005886">
    <property type="term" value="C:plasma membrane"/>
    <property type="evidence" value="ECO:0007669"/>
    <property type="project" value="UniProtKB-SubCell"/>
</dbReference>
<evidence type="ECO:0000256" key="14">
    <source>
        <dbReference type="SAM" id="Coils"/>
    </source>
</evidence>
<dbReference type="Proteomes" id="UP000462760">
    <property type="component" value="Unassembled WGS sequence"/>
</dbReference>
<keyword evidence="11 15" id="KW-1133">Transmembrane helix</keyword>
<keyword evidence="9 17" id="KW-0418">Kinase</keyword>
<dbReference type="CDD" id="cd00082">
    <property type="entry name" value="HisKA"/>
    <property type="match status" value="1"/>
</dbReference>